<evidence type="ECO:0000313" key="3">
    <source>
        <dbReference type="Proteomes" id="UP000242791"/>
    </source>
</evidence>
<dbReference type="OrthoDB" id="10647115at2759"/>
<accession>A0A1J9QE69</accession>
<organism evidence="2 3">
    <name type="scientific">Blastomyces percursus</name>
    <dbReference type="NCBI Taxonomy" id="1658174"/>
    <lineage>
        <taxon>Eukaryota</taxon>
        <taxon>Fungi</taxon>
        <taxon>Dikarya</taxon>
        <taxon>Ascomycota</taxon>
        <taxon>Pezizomycotina</taxon>
        <taxon>Eurotiomycetes</taxon>
        <taxon>Eurotiomycetidae</taxon>
        <taxon>Onygenales</taxon>
        <taxon>Ajellomycetaceae</taxon>
        <taxon>Blastomyces</taxon>
    </lineage>
</organism>
<feature type="region of interest" description="Disordered" evidence="1">
    <location>
        <begin position="1"/>
        <end position="35"/>
    </location>
</feature>
<evidence type="ECO:0000313" key="2">
    <source>
        <dbReference type="EMBL" id="OJD26410.1"/>
    </source>
</evidence>
<dbReference type="AlphaFoldDB" id="A0A1J9QE69"/>
<keyword evidence="3" id="KW-1185">Reference proteome</keyword>
<name>A0A1J9QE69_9EURO</name>
<sequence>MTDNNLNASDPKRAIGTGDNEEVIPEEPEPQQDKYTKAQFKIDCALLLLYREEFAAQRLLSLSSMVGNRDYGRAEGIIFSLSETDRHKAYEKAQQWFVKPYHPGMSAGEFHAWLEKFKRGPPQQDGS</sequence>
<reference evidence="2 3" key="1">
    <citation type="submission" date="2015-08" db="EMBL/GenBank/DDBJ databases">
        <title>Emmonsia species relationships and genome sequence.</title>
        <authorList>
            <person name="Cuomo C.A."/>
            <person name="Schwartz I.S."/>
            <person name="Kenyon C."/>
            <person name="De Hoog G.S."/>
            <person name="Govender N.P."/>
            <person name="Botha A."/>
            <person name="Moreno L."/>
            <person name="De Vries M."/>
            <person name="Munoz J.F."/>
            <person name="Stielow J.B."/>
        </authorList>
    </citation>
    <scope>NUCLEOTIDE SEQUENCE [LARGE SCALE GENOMIC DNA]</scope>
    <source>
        <strain evidence="2 3">EI222</strain>
    </source>
</reference>
<protein>
    <submittedName>
        <fullName evidence="2">Uncharacterized protein</fullName>
    </submittedName>
</protein>
<dbReference type="EMBL" id="LGTZ01000228">
    <property type="protein sequence ID" value="OJD26410.1"/>
    <property type="molecule type" value="Genomic_DNA"/>
</dbReference>
<gene>
    <name evidence="2" type="ORF">ACJ73_02201</name>
</gene>
<proteinExistence type="predicted"/>
<dbReference type="Proteomes" id="UP000242791">
    <property type="component" value="Unassembled WGS sequence"/>
</dbReference>
<feature type="compositionally biased region" description="Acidic residues" evidence="1">
    <location>
        <begin position="19"/>
        <end position="30"/>
    </location>
</feature>
<dbReference type="VEuPathDB" id="FungiDB:ACJ73_02201"/>
<comment type="caution">
    <text evidence="2">The sequence shown here is derived from an EMBL/GenBank/DDBJ whole genome shotgun (WGS) entry which is preliminary data.</text>
</comment>
<evidence type="ECO:0000256" key="1">
    <source>
        <dbReference type="SAM" id="MobiDB-lite"/>
    </source>
</evidence>